<feature type="transmembrane region" description="Helical" evidence="1">
    <location>
        <begin position="105"/>
        <end position="126"/>
    </location>
</feature>
<gene>
    <name evidence="2" type="ORF">PDMSB3_0830</name>
</gene>
<dbReference type="EMBL" id="LR699554">
    <property type="protein sequence ID" value="VVD32128.1"/>
    <property type="molecule type" value="Genomic_DNA"/>
</dbReference>
<evidence type="ECO:0000313" key="3">
    <source>
        <dbReference type="Proteomes" id="UP000325811"/>
    </source>
</evidence>
<dbReference type="AlphaFoldDB" id="A0A5Q4ZNE7"/>
<evidence type="ECO:0000256" key="1">
    <source>
        <dbReference type="SAM" id="Phobius"/>
    </source>
</evidence>
<keyword evidence="1" id="KW-1133">Transmembrane helix</keyword>
<keyword evidence="1" id="KW-0472">Membrane</keyword>
<proteinExistence type="predicted"/>
<accession>A0A5Q4ZNE7</accession>
<evidence type="ECO:0000313" key="2">
    <source>
        <dbReference type="EMBL" id="VVD32128.1"/>
    </source>
</evidence>
<organism evidence="2 3">
    <name type="scientific">Paraburkholderia dioscoreae</name>
    <dbReference type="NCBI Taxonomy" id="2604047"/>
    <lineage>
        <taxon>Bacteria</taxon>
        <taxon>Pseudomonadati</taxon>
        <taxon>Pseudomonadota</taxon>
        <taxon>Betaproteobacteria</taxon>
        <taxon>Burkholderiales</taxon>
        <taxon>Burkholderiaceae</taxon>
        <taxon>Paraburkholderia</taxon>
    </lineage>
</organism>
<protein>
    <submittedName>
        <fullName evidence="2">Uncharacterized protein</fullName>
    </submittedName>
</protein>
<dbReference type="KEGG" id="pdio:PDMSB3_0830.1"/>
<sequence>MNFLTAAVAREEGRCRSRSVAGCPKVNEARPIPQSAFDRYCAFTPSVARFGRREEPSVGQPCYLEDSISILQSLIYYIRNIDFCGIAAYDCVIPSLNHSELQMEFVPLSLFAAAVVGLGAAATVLLTRWIPQPVAQLAAQHGRFVGLGEQRGAAMPAPYRAHVQQEAMNVVRTSN</sequence>
<keyword evidence="1" id="KW-0812">Transmembrane</keyword>
<name>A0A5Q4ZNE7_9BURK</name>
<keyword evidence="3" id="KW-1185">Reference proteome</keyword>
<dbReference type="Proteomes" id="UP000325811">
    <property type="component" value="Chromosome II"/>
</dbReference>
<reference evidence="2 3" key="1">
    <citation type="submission" date="2019-08" db="EMBL/GenBank/DDBJ databases">
        <authorList>
            <person name="Herpell B J."/>
        </authorList>
    </citation>
    <scope>NUCLEOTIDE SEQUENCE [LARGE SCALE GENOMIC DNA]</scope>
    <source>
        <strain evidence="3">Msb3</strain>
    </source>
</reference>